<reference evidence="1 2" key="1">
    <citation type="submission" date="2020-03" db="EMBL/GenBank/DDBJ databases">
        <authorList>
            <person name="Zhu W."/>
        </authorList>
    </citation>
    <scope>NUCLEOTIDE SEQUENCE [LARGE SCALE GENOMIC DNA]</scope>
    <source>
        <strain evidence="1 2">185</strain>
    </source>
</reference>
<sequence>MLALIAIWIMFRRHKRVEYLQQLEQELWSIQYANDPKVYRVKIRQILNHGLYVVLYFEQSKHQSLVIWRDQVALLAWKRLLMRAKLQ</sequence>
<dbReference type="RefSeq" id="WP_166322136.1">
    <property type="nucleotide sequence ID" value="NZ_CP049916.1"/>
</dbReference>
<dbReference type="Proteomes" id="UP000501939">
    <property type="component" value="Chromosome"/>
</dbReference>
<dbReference type="KEGG" id="alj:G8D99_02015"/>
<proteinExistence type="predicted"/>
<keyword evidence="2" id="KW-1185">Reference proteome</keyword>
<protein>
    <submittedName>
        <fullName evidence="1">Uncharacterized protein</fullName>
    </submittedName>
</protein>
<gene>
    <name evidence="1" type="ORF">G8D99_02015</name>
</gene>
<evidence type="ECO:0000313" key="1">
    <source>
        <dbReference type="EMBL" id="QIO07925.1"/>
    </source>
</evidence>
<name>A0A6G8S1D0_9GAMM</name>
<dbReference type="AlphaFoldDB" id="A0A6G8S1D0"/>
<evidence type="ECO:0000313" key="2">
    <source>
        <dbReference type="Proteomes" id="UP000501939"/>
    </source>
</evidence>
<organism evidence="1 2">
    <name type="scientific">Acinetobacter lanii</name>
    <dbReference type="NCBI Taxonomy" id="2715163"/>
    <lineage>
        <taxon>Bacteria</taxon>
        <taxon>Pseudomonadati</taxon>
        <taxon>Pseudomonadota</taxon>
        <taxon>Gammaproteobacteria</taxon>
        <taxon>Moraxellales</taxon>
        <taxon>Moraxellaceae</taxon>
        <taxon>Acinetobacter</taxon>
    </lineage>
</organism>
<dbReference type="EMBL" id="CP049916">
    <property type="protein sequence ID" value="QIO07925.1"/>
    <property type="molecule type" value="Genomic_DNA"/>
</dbReference>
<accession>A0A6G8S1D0</accession>